<reference evidence="2" key="1">
    <citation type="journal article" date="2025" name="Aquaculture">
        <title>Assessment of the bioflocculant production and safety properties of Metabacillus hrfriensis sp. nov. based on phenotypic and whole-genome sequencing analysis.</title>
        <authorList>
            <person name="Zhang R."/>
            <person name="Zhao Z."/>
            <person name="Luo L."/>
            <person name="Wang S."/>
            <person name="Guo K."/>
            <person name="Xu W."/>
        </authorList>
    </citation>
    <scope>NUCLEOTIDE SEQUENCE [LARGE SCALE GENOMIC DNA]</scope>
    <source>
        <strain evidence="2">CT-WN-B3</strain>
    </source>
</reference>
<evidence type="ECO:0000313" key="2">
    <source>
        <dbReference type="Proteomes" id="UP001226091"/>
    </source>
</evidence>
<gene>
    <name evidence="1" type="ORF">QLQ22_15440</name>
</gene>
<dbReference type="EMBL" id="CP126116">
    <property type="protein sequence ID" value="WHZ56095.1"/>
    <property type="molecule type" value="Genomic_DNA"/>
</dbReference>
<organism evidence="1 2">
    <name type="scientific">Metabacillus hrfriensis</name>
    <dbReference type="NCBI Taxonomy" id="3048891"/>
    <lineage>
        <taxon>Bacteria</taxon>
        <taxon>Bacillati</taxon>
        <taxon>Bacillota</taxon>
        <taxon>Bacilli</taxon>
        <taxon>Bacillales</taxon>
        <taxon>Bacillaceae</taxon>
        <taxon>Metabacillus</taxon>
    </lineage>
</organism>
<proteinExistence type="predicted"/>
<accession>A0ACD4R7C4</accession>
<keyword evidence="2" id="KW-1185">Reference proteome</keyword>
<evidence type="ECO:0000313" key="1">
    <source>
        <dbReference type="EMBL" id="WHZ56095.1"/>
    </source>
</evidence>
<name>A0ACD4R7C4_9BACI</name>
<sequence length="123" mass="14685">MQRNVLTSLDILQYESKSSLMESQYLNLPDLIFYSKCYQQYSINRGVYNTIDNWFYEYGILNVIYRRIYILAFLSFVKEESDELKPKKFIRFGSGGLTLKLTEFVTCYINRQEKESPNIRTVK</sequence>
<protein>
    <submittedName>
        <fullName evidence="1">Uncharacterized protein</fullName>
    </submittedName>
</protein>
<dbReference type="Proteomes" id="UP001226091">
    <property type="component" value="Chromosome"/>
</dbReference>